<proteinExistence type="predicted"/>
<dbReference type="PANTHER" id="PTHR31005">
    <property type="entry name" value="DUF4139 DOMAIN-CONTAINING PROTEIN"/>
    <property type="match status" value="1"/>
</dbReference>
<dbReference type="EMBL" id="QBKU01000005">
    <property type="protein sequence ID" value="PTX73989.1"/>
    <property type="molecule type" value="Genomic_DNA"/>
</dbReference>
<dbReference type="NCBIfam" id="TIGR02231">
    <property type="entry name" value="mucoidy inhibitor MuiA family protein"/>
    <property type="match status" value="1"/>
</dbReference>
<accession>A0A2T6CER3</accession>
<dbReference type="InterPro" id="IPR011935">
    <property type="entry name" value="CHP02231"/>
</dbReference>
<dbReference type="Pfam" id="PF13598">
    <property type="entry name" value="DUF4139"/>
    <property type="match status" value="1"/>
</dbReference>
<dbReference type="PANTHER" id="PTHR31005:SF8">
    <property type="entry name" value="DUF4139 DOMAIN-CONTAINING PROTEIN"/>
    <property type="match status" value="1"/>
</dbReference>
<dbReference type="RefSeq" id="WP_025049379.1">
    <property type="nucleotide sequence ID" value="NZ_QBKU01000005.1"/>
</dbReference>
<evidence type="ECO:0000313" key="5">
    <source>
        <dbReference type="Proteomes" id="UP000244092"/>
    </source>
</evidence>
<name>A0A2T6CER3_9RHOB</name>
<dbReference type="Pfam" id="PF13600">
    <property type="entry name" value="DUF4140"/>
    <property type="match status" value="1"/>
</dbReference>
<gene>
    <name evidence="4" type="ORF">C8N31_105188</name>
</gene>
<dbReference type="OrthoDB" id="580912at2"/>
<reference evidence="4 5" key="1">
    <citation type="submission" date="2018-04" db="EMBL/GenBank/DDBJ databases">
        <title>Genomic Encyclopedia of Archaeal and Bacterial Type Strains, Phase II (KMG-II): from individual species to whole genera.</title>
        <authorList>
            <person name="Goeker M."/>
        </authorList>
    </citation>
    <scope>NUCLEOTIDE SEQUENCE [LARGE SCALE GENOMIC DNA]</scope>
    <source>
        <strain evidence="4 5">DSM 12244</strain>
    </source>
</reference>
<organism evidence="4 5">
    <name type="scientific">Sulfitobacter mediterraneus</name>
    <dbReference type="NCBI Taxonomy" id="83219"/>
    <lineage>
        <taxon>Bacteria</taxon>
        <taxon>Pseudomonadati</taxon>
        <taxon>Pseudomonadota</taxon>
        <taxon>Alphaproteobacteria</taxon>
        <taxon>Rhodobacterales</taxon>
        <taxon>Roseobacteraceae</taxon>
        <taxon>Sulfitobacter</taxon>
    </lineage>
</organism>
<evidence type="ECO:0000256" key="1">
    <source>
        <dbReference type="SAM" id="SignalP"/>
    </source>
</evidence>
<feature type="signal peptide" evidence="1">
    <location>
        <begin position="1"/>
        <end position="17"/>
    </location>
</feature>
<comment type="caution">
    <text evidence="4">The sequence shown here is derived from an EMBL/GenBank/DDBJ whole genome shotgun (WGS) entry which is preliminary data.</text>
</comment>
<evidence type="ECO:0000259" key="3">
    <source>
        <dbReference type="Pfam" id="PF13600"/>
    </source>
</evidence>
<dbReference type="InterPro" id="IPR025554">
    <property type="entry name" value="DUF4140"/>
</dbReference>
<dbReference type="Proteomes" id="UP000244092">
    <property type="component" value="Unassembled WGS sequence"/>
</dbReference>
<evidence type="ECO:0000259" key="2">
    <source>
        <dbReference type="Pfam" id="PF13598"/>
    </source>
</evidence>
<keyword evidence="1" id="KW-0732">Signal</keyword>
<dbReference type="AlphaFoldDB" id="A0A2T6CER3"/>
<feature type="domain" description="DUF4140" evidence="3">
    <location>
        <begin position="29"/>
        <end position="135"/>
    </location>
</feature>
<sequence length="542" mass="58383">MRVLFACLSLLPSAAMADVFTLRSEPQAVTVYPYLATVHRQATVTLPQGAHQIVLPDLPHTMDREYLRVSVMGATLGTTQFRNEAVLPQPKADSAEITAAKDGIEAAKTALRELDDQIAAAGLAASAAQTQIAFLSDLGKNQGLPADASSLQALAQMIGTQSLVAQQDALAAHQAVRDLELGRADLETALQEAKAALAALTPPPEKHAQLTLDIMAPAAGEVTIALEYLVDAVWAPTYDIHLDGKDAPQLSIKRGAVVSQRSGENWQGVALTLSTLVPSGQTQPSHVYPRRLTLADKESPRAKLTRQMADSAESYAAAPVIEAPVIVEEAMGMTNFDGPGVRYDFATPVNIASGVDDTRVALDTLTFPARRFARAVPRADQTAFLMAEFTNTTQEPLLPADEVALFVDNTLIGQVNIGLIPAGDEAELPFGPIEDLRLTYTVLDQSEGDRGIISRSNAKTDRMRMDIQNIGSEDWQVEVQAAVPYTAQEDLQIDWSATPTPDETNLDDRRGILQWALNVAAGATTSITIEENLRWPEDKILR</sequence>
<feature type="domain" description="DUF4139" evidence="2">
    <location>
        <begin position="227"/>
        <end position="537"/>
    </location>
</feature>
<evidence type="ECO:0000313" key="4">
    <source>
        <dbReference type="EMBL" id="PTX73989.1"/>
    </source>
</evidence>
<protein>
    <submittedName>
        <fullName evidence="4">Uncharacterized protein (TIGR02231 family)</fullName>
    </submittedName>
</protein>
<dbReference type="InterPro" id="IPR037291">
    <property type="entry name" value="DUF4139"/>
</dbReference>
<feature type="chain" id="PRO_5015425271" evidence="1">
    <location>
        <begin position="18"/>
        <end position="542"/>
    </location>
</feature>